<evidence type="ECO:0000259" key="1">
    <source>
        <dbReference type="SMART" id="SM00460"/>
    </source>
</evidence>
<reference evidence="2 3" key="1">
    <citation type="journal article" date="2021" name="ISME Commun">
        <title>Automated analysis of genomic sequences facilitates high-throughput and comprehensive description of bacteria.</title>
        <authorList>
            <person name="Hitch T.C.A."/>
        </authorList>
    </citation>
    <scope>NUCLEOTIDE SEQUENCE [LARGE SCALE GENOMIC DNA]</scope>
    <source>
        <strain evidence="2 3">Sanger_18</strain>
    </source>
</reference>
<proteinExistence type="predicted"/>
<dbReference type="SUPFAM" id="SSF54001">
    <property type="entry name" value="Cysteine proteinases"/>
    <property type="match status" value="1"/>
</dbReference>
<dbReference type="PANTHER" id="PTHR33490:SF6">
    <property type="entry name" value="SLL1049 PROTEIN"/>
    <property type="match status" value="1"/>
</dbReference>
<dbReference type="RefSeq" id="WP_262574458.1">
    <property type="nucleotide sequence ID" value="NZ_JAOQKJ010000005.1"/>
</dbReference>
<dbReference type="Gene3D" id="3.10.620.30">
    <property type="match status" value="1"/>
</dbReference>
<dbReference type="InterPro" id="IPR038765">
    <property type="entry name" value="Papain-like_cys_pep_sf"/>
</dbReference>
<dbReference type="PANTHER" id="PTHR33490">
    <property type="entry name" value="BLR5614 PROTEIN-RELATED"/>
    <property type="match status" value="1"/>
</dbReference>
<evidence type="ECO:0000313" key="2">
    <source>
        <dbReference type="EMBL" id="MCU6744406.1"/>
    </source>
</evidence>
<keyword evidence="3" id="KW-1185">Reference proteome</keyword>
<comment type="caution">
    <text evidence="2">The sequence shown here is derived from an EMBL/GenBank/DDBJ whole genome shotgun (WGS) entry which is preliminary data.</text>
</comment>
<dbReference type="InterPro" id="IPR002931">
    <property type="entry name" value="Transglutaminase-like"/>
</dbReference>
<dbReference type="Pfam" id="PF01841">
    <property type="entry name" value="Transglut_core"/>
    <property type="match status" value="1"/>
</dbReference>
<gene>
    <name evidence="2" type="ORF">OCV77_07840</name>
</gene>
<name>A0ABT2T2B2_9FIRM</name>
<dbReference type="EMBL" id="JAOQKJ010000005">
    <property type="protein sequence ID" value="MCU6744406.1"/>
    <property type="molecule type" value="Genomic_DNA"/>
</dbReference>
<sequence length="315" mass="34922">MYYNQSMKLLQKKRSKIIYFLLLLAAFLLGGCSSHKEYVSASTTIRDNTPVCLVPVADGITVYGNDLASLDASHTEDGYVMAAWHGEDKPVKLQITGPDYMTYTYDLPSGGYTTFPLSAGDGAYQVGIYENVEGSQYATVFSTDLTVTITNKMGPYLYPNQYIAFTKDSQIVREAQTLVAGAHDDLEAIICIYDYVIANITYDYDKAENVKSGYVPNPDEILALGRGICLDYASVMAGMLRSQQIPTRLEVGYAGDAYHAWISTYVEDQGWVNGMIHFDGKNWSIMDPTFAANAGEKELKSFIGDGKNYVTKYIY</sequence>
<evidence type="ECO:0000313" key="3">
    <source>
        <dbReference type="Proteomes" id="UP001652432"/>
    </source>
</evidence>
<accession>A0ABT2T2B2</accession>
<organism evidence="2 3">
    <name type="scientific">Suilimivivens aceti</name>
    <dbReference type="NCBI Taxonomy" id="2981774"/>
    <lineage>
        <taxon>Bacteria</taxon>
        <taxon>Bacillati</taxon>
        <taxon>Bacillota</taxon>
        <taxon>Clostridia</taxon>
        <taxon>Lachnospirales</taxon>
        <taxon>Lachnospiraceae</taxon>
        <taxon>Suilimivivens</taxon>
    </lineage>
</organism>
<feature type="domain" description="Transglutaminase-like" evidence="1">
    <location>
        <begin position="221"/>
        <end position="290"/>
    </location>
</feature>
<dbReference type="Proteomes" id="UP001652432">
    <property type="component" value="Unassembled WGS sequence"/>
</dbReference>
<protein>
    <submittedName>
        <fullName evidence="2">Transglutaminase-like domain-containing protein</fullName>
    </submittedName>
</protein>
<dbReference type="SMART" id="SM00460">
    <property type="entry name" value="TGc"/>
    <property type="match status" value="1"/>
</dbReference>